<dbReference type="Pfam" id="PF00172">
    <property type="entry name" value="Zn_clus"/>
    <property type="match status" value="1"/>
</dbReference>
<dbReference type="SMART" id="SM00066">
    <property type="entry name" value="GAL4"/>
    <property type="match status" value="1"/>
</dbReference>
<dbReference type="PROSITE" id="PS00463">
    <property type="entry name" value="ZN2_CY6_FUNGAL_1"/>
    <property type="match status" value="1"/>
</dbReference>
<dbReference type="EMBL" id="ML996688">
    <property type="protein sequence ID" value="KAF2404068.1"/>
    <property type="molecule type" value="Genomic_DNA"/>
</dbReference>
<keyword evidence="2" id="KW-0539">Nucleus</keyword>
<proteinExistence type="predicted"/>
<dbReference type="CDD" id="cd00067">
    <property type="entry name" value="GAL4"/>
    <property type="match status" value="1"/>
</dbReference>
<dbReference type="PANTHER" id="PTHR43374:SF1">
    <property type="entry name" value="FLAVIN PRENYLTRANSFERASE PAD1, MITOCHONDRIAL"/>
    <property type="match status" value="1"/>
</dbReference>
<dbReference type="PROSITE" id="PS50048">
    <property type="entry name" value="ZN2_CY6_FUNGAL_2"/>
    <property type="match status" value="1"/>
</dbReference>
<dbReference type="SUPFAM" id="SSF57701">
    <property type="entry name" value="Zn2/Cys6 DNA-binding domain"/>
    <property type="match status" value="1"/>
</dbReference>
<dbReference type="InterPro" id="IPR007219">
    <property type="entry name" value="XnlR_reg_dom"/>
</dbReference>
<organism evidence="5 6">
    <name type="scientific">Trichodelitschia bisporula</name>
    <dbReference type="NCBI Taxonomy" id="703511"/>
    <lineage>
        <taxon>Eukaryota</taxon>
        <taxon>Fungi</taxon>
        <taxon>Dikarya</taxon>
        <taxon>Ascomycota</taxon>
        <taxon>Pezizomycotina</taxon>
        <taxon>Dothideomycetes</taxon>
        <taxon>Dothideomycetes incertae sedis</taxon>
        <taxon>Phaeotrichales</taxon>
        <taxon>Phaeotrichaceae</taxon>
        <taxon>Trichodelitschia</taxon>
    </lineage>
</organism>
<dbReference type="GO" id="GO:0008270">
    <property type="term" value="F:zinc ion binding"/>
    <property type="evidence" value="ECO:0007669"/>
    <property type="project" value="InterPro"/>
</dbReference>
<dbReference type="Pfam" id="PF04082">
    <property type="entry name" value="Fungal_trans"/>
    <property type="match status" value="1"/>
</dbReference>
<dbReference type="GO" id="GO:0000981">
    <property type="term" value="F:DNA-binding transcription factor activity, RNA polymerase II-specific"/>
    <property type="evidence" value="ECO:0007669"/>
    <property type="project" value="InterPro"/>
</dbReference>
<dbReference type="SMART" id="SM00906">
    <property type="entry name" value="Fungal_trans"/>
    <property type="match status" value="1"/>
</dbReference>
<dbReference type="AlphaFoldDB" id="A0A6G1I6Z3"/>
<name>A0A6G1I6Z3_9PEZI</name>
<protein>
    <recommendedName>
        <fullName evidence="4">Zn(2)-C6 fungal-type domain-containing protein</fullName>
    </recommendedName>
</protein>
<dbReference type="PANTHER" id="PTHR43374">
    <property type="entry name" value="FLAVIN PRENYLTRANSFERASE"/>
    <property type="match status" value="1"/>
</dbReference>
<dbReference type="OrthoDB" id="1747771at2759"/>
<evidence type="ECO:0000313" key="6">
    <source>
        <dbReference type="Proteomes" id="UP000799640"/>
    </source>
</evidence>
<dbReference type="Proteomes" id="UP000799640">
    <property type="component" value="Unassembled WGS sequence"/>
</dbReference>
<dbReference type="Gene3D" id="4.10.240.10">
    <property type="entry name" value="Zn(2)-C6 fungal-type DNA-binding domain"/>
    <property type="match status" value="1"/>
</dbReference>
<evidence type="ECO:0000256" key="1">
    <source>
        <dbReference type="ARBA" id="ARBA00022723"/>
    </source>
</evidence>
<dbReference type="GO" id="GO:0003677">
    <property type="term" value="F:DNA binding"/>
    <property type="evidence" value="ECO:0007669"/>
    <property type="project" value="InterPro"/>
</dbReference>
<dbReference type="InterPro" id="IPR036864">
    <property type="entry name" value="Zn2-C6_fun-type_DNA-bd_sf"/>
</dbReference>
<dbReference type="InterPro" id="IPR004507">
    <property type="entry name" value="UbiX-like"/>
</dbReference>
<evidence type="ECO:0000256" key="3">
    <source>
        <dbReference type="SAM" id="MobiDB-lite"/>
    </source>
</evidence>
<evidence type="ECO:0000256" key="2">
    <source>
        <dbReference type="ARBA" id="ARBA00023242"/>
    </source>
</evidence>
<keyword evidence="1" id="KW-0479">Metal-binding</keyword>
<keyword evidence="6" id="KW-1185">Reference proteome</keyword>
<dbReference type="GO" id="GO:0006351">
    <property type="term" value="P:DNA-templated transcription"/>
    <property type="evidence" value="ECO:0007669"/>
    <property type="project" value="InterPro"/>
</dbReference>
<sequence>MDPAHDLPLAFAPPSGPSGTSINGRDARTSIDAQEQFAPPARAPSDIDDVLRRKRKARGLKACYPCRQRKVKCSYESPCRTCSEREHPELCTYEMPAKRVNIGYQPDDLAAPPAPTSEWEQLWKKLDSLERAITDVRRDIRKIAAPGPPATDVESPASPSSSSRGGDIAQGMHTNNDLTGETVYLGGNSVPAMVMALGRGANGGASTLRELLGRSVLPVFGLDNESATYPFVDLWGLPHGSVVRIEELCKLVPSDADCLQYFKHYQDTAHVLFPGVVDVAQFESDLMAFLNNRAESPLMLTGDELAKQKVFGMSLNWLGLLFATLASGCQCSGMSRKERQLTSQVYVCCAYECLRIINYLSHSTLVDIQNLLVIGNVISNNMNAGVAWSFLGLTLRLAQSLGLHHDSPSTTPPAVKHLRDNIWARILWQDSLLSITYDRASSSTVIDHHPAAPSEGKMPYTDCMQSLCRIGLHIVRDRDRARTGGRELQRIVESHEKLQSIVDNAADHLRDVKACRSIKDQLEHWNLFLHRSYVTSELCRPSISATSTQTGQHTELLVRLRATCIESLADTVQAFLGLQNISQFASRSWAAVHRALSSALLLGLLGEPGRNDRAHALLSRLIEVMVQFMAGVDSSEISAPITRSIAALQKLNTRRMSYFAPGPDTDFRSTFDASDDAMSTPSPLTVSALVPGGESSPYSMMDSILWGQAQ</sequence>
<feature type="region of interest" description="Disordered" evidence="3">
    <location>
        <begin position="1"/>
        <end position="47"/>
    </location>
</feature>
<evidence type="ECO:0000259" key="4">
    <source>
        <dbReference type="PROSITE" id="PS50048"/>
    </source>
</evidence>
<feature type="domain" description="Zn(2)-C6 fungal-type" evidence="4">
    <location>
        <begin position="62"/>
        <end position="93"/>
    </location>
</feature>
<feature type="region of interest" description="Disordered" evidence="3">
    <location>
        <begin position="143"/>
        <end position="173"/>
    </location>
</feature>
<gene>
    <name evidence="5" type="ORF">EJ06DRAFT_535462</name>
</gene>
<evidence type="ECO:0000313" key="5">
    <source>
        <dbReference type="EMBL" id="KAF2404068.1"/>
    </source>
</evidence>
<dbReference type="InterPro" id="IPR001138">
    <property type="entry name" value="Zn2Cys6_DnaBD"/>
</dbReference>
<accession>A0A6G1I6Z3</accession>
<dbReference type="CDD" id="cd12148">
    <property type="entry name" value="fungal_TF_MHR"/>
    <property type="match status" value="1"/>
</dbReference>
<dbReference type="GO" id="GO:0016831">
    <property type="term" value="F:carboxy-lyase activity"/>
    <property type="evidence" value="ECO:0007669"/>
    <property type="project" value="TreeGrafter"/>
</dbReference>
<reference evidence="5" key="1">
    <citation type="journal article" date="2020" name="Stud. Mycol.">
        <title>101 Dothideomycetes genomes: a test case for predicting lifestyles and emergence of pathogens.</title>
        <authorList>
            <person name="Haridas S."/>
            <person name="Albert R."/>
            <person name="Binder M."/>
            <person name="Bloem J."/>
            <person name="Labutti K."/>
            <person name="Salamov A."/>
            <person name="Andreopoulos B."/>
            <person name="Baker S."/>
            <person name="Barry K."/>
            <person name="Bills G."/>
            <person name="Bluhm B."/>
            <person name="Cannon C."/>
            <person name="Castanera R."/>
            <person name="Culley D."/>
            <person name="Daum C."/>
            <person name="Ezra D."/>
            <person name="Gonzalez J."/>
            <person name="Henrissat B."/>
            <person name="Kuo A."/>
            <person name="Liang C."/>
            <person name="Lipzen A."/>
            <person name="Lutzoni F."/>
            <person name="Magnuson J."/>
            <person name="Mondo S."/>
            <person name="Nolan M."/>
            <person name="Ohm R."/>
            <person name="Pangilinan J."/>
            <person name="Park H.-J."/>
            <person name="Ramirez L."/>
            <person name="Alfaro M."/>
            <person name="Sun H."/>
            <person name="Tritt A."/>
            <person name="Yoshinaga Y."/>
            <person name="Zwiers L.-H."/>
            <person name="Turgeon B."/>
            <person name="Goodwin S."/>
            <person name="Spatafora J."/>
            <person name="Crous P."/>
            <person name="Grigoriev I."/>
        </authorList>
    </citation>
    <scope>NUCLEOTIDE SEQUENCE</scope>
    <source>
        <strain evidence="5">CBS 262.69</strain>
    </source>
</reference>